<dbReference type="KEGG" id="spon:HME9304_01017"/>
<dbReference type="Proteomes" id="UP000248536">
    <property type="component" value="Chromosome"/>
</dbReference>
<dbReference type="InterPro" id="IPR018641">
    <property type="entry name" value="Trfase_1_rSAM/seldom-assoc"/>
</dbReference>
<dbReference type="NCBIfam" id="TIGR04282">
    <property type="entry name" value="glyco_like_cofC"/>
    <property type="match status" value="1"/>
</dbReference>
<sequence>MAHKIGDEAALDIYRFLLDHTVSVTQSLNADKWVLYSEKIWENDIWDEESYRKKLQKGDDLGIRMANAFEEGFNLGFEKIIVIGSDLYDLSEQDLENAFKKLEDHDFVIGPAEDGGYYLLGMTTFTNTPFQNKEWGSETVLADTLKDLNGENLVQLSVKNDVDHYEDIKNIRAFEPFLKHIKE</sequence>
<dbReference type="PANTHER" id="PTHR36529">
    <property type="entry name" value="SLL1095 PROTEIN"/>
    <property type="match status" value="1"/>
</dbReference>
<proteinExistence type="predicted"/>
<protein>
    <recommendedName>
        <fullName evidence="3">Glycosyltransferase</fullName>
    </recommendedName>
</protein>
<evidence type="ECO:0000313" key="2">
    <source>
        <dbReference type="Proteomes" id="UP000248536"/>
    </source>
</evidence>
<dbReference type="Pfam" id="PF09837">
    <property type="entry name" value="DUF2064"/>
    <property type="match status" value="1"/>
</dbReference>
<evidence type="ECO:0000313" key="1">
    <source>
        <dbReference type="EMBL" id="AWX44017.1"/>
    </source>
</evidence>
<dbReference type="InterPro" id="IPR029044">
    <property type="entry name" value="Nucleotide-diphossugar_trans"/>
</dbReference>
<dbReference type="SUPFAM" id="SSF53448">
    <property type="entry name" value="Nucleotide-diphospho-sugar transferases"/>
    <property type="match status" value="1"/>
</dbReference>
<dbReference type="Gene3D" id="3.90.550.10">
    <property type="entry name" value="Spore Coat Polysaccharide Biosynthesis Protein SpsA, Chain A"/>
    <property type="match status" value="1"/>
</dbReference>
<keyword evidence="2" id="KW-1185">Reference proteome</keyword>
<name>A0A2Z4LRZ5_9FLAO</name>
<dbReference type="AlphaFoldDB" id="A0A2Z4LRZ5"/>
<dbReference type="EMBL" id="CP030104">
    <property type="protein sequence ID" value="AWX44017.1"/>
    <property type="molecule type" value="Genomic_DNA"/>
</dbReference>
<reference evidence="1 2" key="1">
    <citation type="submission" date="2018-06" db="EMBL/GenBank/DDBJ databases">
        <title>Spongiibacterium sp. HME9304 Genome sequencing and assembly.</title>
        <authorList>
            <person name="Kang H."/>
            <person name="Kim H."/>
            <person name="Joh K."/>
        </authorList>
    </citation>
    <scope>NUCLEOTIDE SEQUENCE [LARGE SCALE GENOMIC DNA]</scope>
    <source>
        <strain evidence="1 2">HME9304</strain>
    </source>
</reference>
<evidence type="ECO:0008006" key="3">
    <source>
        <dbReference type="Google" id="ProtNLM"/>
    </source>
</evidence>
<accession>A0A2Z4LRZ5</accession>
<organism evidence="1 2">
    <name type="scientific">Flagellimonas maritima</name>
    <dbReference type="NCBI Taxonomy" id="1383885"/>
    <lineage>
        <taxon>Bacteria</taxon>
        <taxon>Pseudomonadati</taxon>
        <taxon>Bacteroidota</taxon>
        <taxon>Flavobacteriia</taxon>
        <taxon>Flavobacteriales</taxon>
        <taxon>Flavobacteriaceae</taxon>
        <taxon>Flagellimonas</taxon>
    </lineage>
</organism>
<dbReference type="PANTHER" id="PTHR36529:SF1">
    <property type="entry name" value="GLYCOSYLTRANSFERASE"/>
    <property type="match status" value="1"/>
</dbReference>
<gene>
    <name evidence="1" type="ORF">HME9304_01017</name>
</gene>